<feature type="region of interest" description="Disordered" evidence="1">
    <location>
        <begin position="1"/>
        <end position="20"/>
    </location>
</feature>
<comment type="caution">
    <text evidence="2">The sequence shown here is derived from an EMBL/GenBank/DDBJ whole genome shotgun (WGS) entry which is preliminary data.</text>
</comment>
<accession>C8PL30</accession>
<proteinExistence type="predicted"/>
<evidence type="ECO:0000313" key="2">
    <source>
        <dbReference type="EMBL" id="EEV16445.1"/>
    </source>
</evidence>
<dbReference type="Proteomes" id="UP000005709">
    <property type="component" value="Unassembled WGS sequence"/>
</dbReference>
<evidence type="ECO:0000313" key="3">
    <source>
        <dbReference type="Proteomes" id="UP000005709"/>
    </source>
</evidence>
<dbReference type="EMBL" id="ACYG01000031">
    <property type="protein sequence ID" value="EEV16445.1"/>
    <property type="molecule type" value="Genomic_DNA"/>
</dbReference>
<keyword evidence="3" id="KW-1185">Reference proteome</keyword>
<gene>
    <name evidence="2" type="ORF">CAMGR0001_2820</name>
</gene>
<reference evidence="2 3" key="1">
    <citation type="submission" date="2009-07" db="EMBL/GenBank/DDBJ databases">
        <authorList>
            <person name="Madupu R."/>
            <person name="Sebastian Y."/>
            <person name="Durkin A.S."/>
            <person name="Torralba M."/>
            <person name="Methe B."/>
            <person name="Sutton G.G."/>
            <person name="Strausberg R.L."/>
            <person name="Nelson K.E."/>
        </authorList>
    </citation>
    <scope>NUCLEOTIDE SEQUENCE [LARGE SCALE GENOMIC DNA]</scope>
    <source>
        <strain evidence="2 3">RM3268</strain>
    </source>
</reference>
<name>C8PL30_9BACT</name>
<evidence type="ECO:0000256" key="1">
    <source>
        <dbReference type="SAM" id="MobiDB-lite"/>
    </source>
</evidence>
<organism evidence="2 3">
    <name type="scientific">Campylobacter gracilis RM3268</name>
    <dbReference type="NCBI Taxonomy" id="553220"/>
    <lineage>
        <taxon>Bacteria</taxon>
        <taxon>Pseudomonadati</taxon>
        <taxon>Campylobacterota</taxon>
        <taxon>Epsilonproteobacteria</taxon>
        <taxon>Campylobacterales</taxon>
        <taxon>Campylobacteraceae</taxon>
        <taxon>Campylobacter</taxon>
    </lineage>
</organism>
<protein>
    <submittedName>
        <fullName evidence="2">Uncharacterized protein</fullName>
    </submittedName>
</protein>
<feature type="compositionally biased region" description="Polar residues" evidence="1">
    <location>
        <begin position="1"/>
        <end position="19"/>
    </location>
</feature>
<sequence>MKIRSNRTGGKTASGSAVTQRREILRRKNLFYRAIHTQGAI</sequence>
<dbReference type="AlphaFoldDB" id="C8PL30"/>